<evidence type="ECO:0000256" key="9">
    <source>
        <dbReference type="ARBA" id="ARBA00023315"/>
    </source>
</evidence>
<comment type="cofactor">
    <cofactor evidence="1 14">
        <name>pyridoxal 5'-phosphate</name>
        <dbReference type="ChEBI" id="CHEBI:597326"/>
    </cofactor>
</comment>
<dbReference type="Pfam" id="PF00155">
    <property type="entry name" value="Aminotran_1_2"/>
    <property type="match status" value="1"/>
</dbReference>
<dbReference type="STRING" id="28181.BEN30_05185"/>
<dbReference type="FunFam" id="3.40.640.10:FF:000006">
    <property type="entry name" value="5-aminolevulinate synthase, mitochondrial"/>
    <property type="match status" value="1"/>
</dbReference>
<evidence type="ECO:0000256" key="14">
    <source>
        <dbReference type="RuleBase" id="RU003693"/>
    </source>
</evidence>
<protein>
    <recommendedName>
        <fullName evidence="5 15">5-aminolevulinate synthase</fullName>
        <ecNumber evidence="5 15">2.3.1.37</ecNumber>
    </recommendedName>
    <alternativeName>
        <fullName evidence="10 15">5-aminolevulinic acid synthase</fullName>
    </alternativeName>
    <alternativeName>
        <fullName evidence="11 15">Delta-ALA synthase</fullName>
    </alternativeName>
    <alternativeName>
        <fullName evidence="12 15">Delta-aminolevulinate synthase</fullName>
    </alternativeName>
</protein>
<evidence type="ECO:0000256" key="8">
    <source>
        <dbReference type="ARBA" id="ARBA00023133"/>
    </source>
</evidence>
<dbReference type="InterPro" id="IPR004839">
    <property type="entry name" value="Aminotransferase_I/II_large"/>
</dbReference>
<keyword evidence="9 15" id="KW-0012">Acyltransferase</keyword>
<gene>
    <name evidence="17" type="ORF">BEN30_05185</name>
</gene>
<dbReference type="Gene3D" id="3.90.1150.10">
    <property type="entry name" value="Aspartate Aminotransferase, domain 1"/>
    <property type="match status" value="1"/>
</dbReference>
<keyword evidence="18" id="KW-1185">Reference proteome</keyword>
<evidence type="ECO:0000313" key="18">
    <source>
        <dbReference type="Proteomes" id="UP000095347"/>
    </source>
</evidence>
<dbReference type="PANTHER" id="PTHR13693">
    <property type="entry name" value="CLASS II AMINOTRANSFERASE/8-AMINO-7-OXONONANOATE SYNTHASE"/>
    <property type="match status" value="1"/>
</dbReference>
<dbReference type="CDD" id="cd06454">
    <property type="entry name" value="KBL_like"/>
    <property type="match status" value="1"/>
</dbReference>
<sequence length="403" mass="44533">MNYEQFFTDKIAELKAEGRYRVFADIQRQAGKFPTAYVHKDDTVKEITVWCSNDYMGMGQNPDAIKAMQDVAAGYGVGAGGTRNISGTMHEHVLLEAELADLHQTESALLFQSGWIANMTTLSTVGAMIPGCIIVSDSKNHNSMIEGIRHSRAEKHLFRHNDLEDLENVLKSIDPARPKMIAFESVYSMDGDISPIKEICDLADKYGAMTFLDEVHAVGLYGTRGAGVAERDGVMDRITIIQGTLAKAFGVIGGYIAGSQSMCDFVRSYGTGFIFSSSMPPAVAAAARANVNHLKNHNELRERHQERAATLKQRFRDAGIPVMDSVSHIVPVLVGDAVLCKQASDDLMERHNIYVQPINYPTVERGKERLRFTPTPHHTDAHFDHLIEAIKEVWGRLGLKDAA</sequence>
<evidence type="ECO:0000256" key="12">
    <source>
        <dbReference type="ARBA" id="ARBA00032773"/>
    </source>
</evidence>
<evidence type="ECO:0000256" key="4">
    <source>
        <dbReference type="ARBA" id="ARBA00011738"/>
    </source>
</evidence>
<comment type="catalytic activity">
    <reaction evidence="13 15">
        <text>succinyl-CoA + glycine + H(+) = 5-aminolevulinate + CO2 + CoA</text>
        <dbReference type="Rhea" id="RHEA:12921"/>
        <dbReference type="ChEBI" id="CHEBI:15378"/>
        <dbReference type="ChEBI" id="CHEBI:16526"/>
        <dbReference type="ChEBI" id="CHEBI:57287"/>
        <dbReference type="ChEBI" id="CHEBI:57292"/>
        <dbReference type="ChEBI" id="CHEBI:57305"/>
        <dbReference type="ChEBI" id="CHEBI:356416"/>
        <dbReference type="EC" id="2.3.1.37"/>
    </reaction>
</comment>
<dbReference type="RefSeq" id="WP_069956971.1">
    <property type="nucleotide sequence ID" value="NZ_MCGG01000010.1"/>
</dbReference>
<feature type="domain" description="Aminotransferase class I/classII large" evidence="16">
    <location>
        <begin position="46"/>
        <end position="390"/>
    </location>
</feature>
<dbReference type="EMBL" id="MCGG01000010">
    <property type="protein sequence ID" value="OEJ68904.1"/>
    <property type="molecule type" value="Genomic_DNA"/>
</dbReference>
<dbReference type="EC" id="2.3.1.37" evidence="5 15"/>
<evidence type="ECO:0000256" key="15">
    <source>
        <dbReference type="RuleBase" id="RU910713"/>
    </source>
</evidence>
<dbReference type="InterPro" id="IPR015422">
    <property type="entry name" value="PyrdxlP-dep_Trfase_small"/>
</dbReference>
<dbReference type="InterPro" id="IPR050087">
    <property type="entry name" value="AON_synthase_class-II"/>
</dbReference>
<proteinExistence type="inferred from homology"/>
<dbReference type="Proteomes" id="UP000095347">
    <property type="component" value="Unassembled WGS sequence"/>
</dbReference>
<dbReference type="GO" id="GO:0006782">
    <property type="term" value="P:protoporphyrinogen IX biosynthetic process"/>
    <property type="evidence" value="ECO:0007669"/>
    <property type="project" value="UniProtKB-UniRule"/>
</dbReference>
<dbReference type="InterPro" id="IPR010961">
    <property type="entry name" value="4pyrrol_synth_NH2levulA_synth"/>
</dbReference>
<comment type="caution">
    <text evidence="17">The sequence shown here is derived from an EMBL/GenBank/DDBJ whole genome shotgun (WGS) entry which is preliminary data.</text>
</comment>
<keyword evidence="7 14" id="KW-0663">Pyridoxal phosphate</keyword>
<accession>A0A1E5QAE2</accession>
<dbReference type="Gene3D" id="3.40.640.10">
    <property type="entry name" value="Type I PLP-dependent aspartate aminotransferase-like (Major domain)"/>
    <property type="match status" value="1"/>
</dbReference>
<evidence type="ECO:0000259" key="16">
    <source>
        <dbReference type="Pfam" id="PF00155"/>
    </source>
</evidence>
<dbReference type="NCBIfam" id="TIGR01821">
    <property type="entry name" value="5aminolev_synth"/>
    <property type="match status" value="1"/>
</dbReference>
<dbReference type="InterPro" id="IPR015424">
    <property type="entry name" value="PyrdxlP-dep_Trfase"/>
</dbReference>
<comment type="pathway">
    <text evidence="2 15">Porphyrin-containing compound metabolism; protoporphyrin-IX biosynthesis; 5-aminolevulinate from glycine: step 1/1.</text>
</comment>
<comment type="subunit">
    <text evidence="4">Homodimer.</text>
</comment>
<dbReference type="UniPathway" id="UPA00251">
    <property type="reaction ID" value="UER00375"/>
</dbReference>
<evidence type="ECO:0000256" key="6">
    <source>
        <dbReference type="ARBA" id="ARBA00022679"/>
    </source>
</evidence>
<keyword evidence="8 15" id="KW-0350">Heme biosynthesis</keyword>
<dbReference type="PANTHER" id="PTHR13693:SF102">
    <property type="entry name" value="2-AMINO-3-KETOBUTYRATE COENZYME A LIGASE, MITOCHONDRIAL"/>
    <property type="match status" value="1"/>
</dbReference>
<dbReference type="GO" id="GO:0003870">
    <property type="term" value="F:5-aminolevulinate synthase activity"/>
    <property type="evidence" value="ECO:0007669"/>
    <property type="project" value="UniProtKB-EC"/>
</dbReference>
<evidence type="ECO:0000256" key="1">
    <source>
        <dbReference type="ARBA" id="ARBA00001933"/>
    </source>
</evidence>
<dbReference type="InterPro" id="IPR015421">
    <property type="entry name" value="PyrdxlP-dep_Trfase_major"/>
</dbReference>
<evidence type="ECO:0000256" key="3">
    <source>
        <dbReference type="ARBA" id="ARBA00008392"/>
    </source>
</evidence>
<evidence type="ECO:0000256" key="5">
    <source>
        <dbReference type="ARBA" id="ARBA00013257"/>
    </source>
</evidence>
<evidence type="ECO:0000256" key="7">
    <source>
        <dbReference type="ARBA" id="ARBA00022898"/>
    </source>
</evidence>
<keyword evidence="6 15" id="KW-0808">Transferase</keyword>
<dbReference type="GO" id="GO:0030170">
    <property type="term" value="F:pyridoxal phosphate binding"/>
    <property type="evidence" value="ECO:0007669"/>
    <property type="project" value="UniProtKB-UniRule"/>
</dbReference>
<evidence type="ECO:0000313" key="17">
    <source>
        <dbReference type="EMBL" id="OEJ68904.1"/>
    </source>
</evidence>
<dbReference type="PROSITE" id="PS00599">
    <property type="entry name" value="AA_TRANSFER_CLASS_2"/>
    <property type="match status" value="1"/>
</dbReference>
<dbReference type="InterPro" id="IPR001917">
    <property type="entry name" value="Aminotrans_II_pyridoxalP_BS"/>
</dbReference>
<dbReference type="AlphaFoldDB" id="A0A1E5QAE2"/>
<evidence type="ECO:0000256" key="10">
    <source>
        <dbReference type="ARBA" id="ARBA00031691"/>
    </source>
</evidence>
<organism evidence="17 18">
    <name type="scientific">Magnetovibrio blakemorei</name>
    <dbReference type="NCBI Taxonomy" id="28181"/>
    <lineage>
        <taxon>Bacteria</taxon>
        <taxon>Pseudomonadati</taxon>
        <taxon>Pseudomonadota</taxon>
        <taxon>Alphaproteobacteria</taxon>
        <taxon>Rhodospirillales</taxon>
        <taxon>Magnetovibrionaceae</taxon>
        <taxon>Magnetovibrio</taxon>
    </lineage>
</organism>
<evidence type="ECO:0000256" key="11">
    <source>
        <dbReference type="ARBA" id="ARBA00031945"/>
    </source>
</evidence>
<dbReference type="OrthoDB" id="9807157at2"/>
<comment type="similarity">
    <text evidence="3 14">Belongs to the class-II pyridoxal-phosphate-dependent aminotransferase family.</text>
</comment>
<name>A0A1E5QAE2_9PROT</name>
<evidence type="ECO:0000256" key="13">
    <source>
        <dbReference type="ARBA" id="ARBA00047654"/>
    </source>
</evidence>
<evidence type="ECO:0000256" key="2">
    <source>
        <dbReference type="ARBA" id="ARBA00005029"/>
    </source>
</evidence>
<dbReference type="SUPFAM" id="SSF53383">
    <property type="entry name" value="PLP-dependent transferases"/>
    <property type="match status" value="1"/>
</dbReference>
<reference evidence="18" key="1">
    <citation type="submission" date="2016-07" db="EMBL/GenBank/DDBJ databases">
        <authorList>
            <person name="Florea S."/>
            <person name="Webb J.S."/>
            <person name="Jaromczyk J."/>
            <person name="Schardl C.L."/>
        </authorList>
    </citation>
    <scope>NUCLEOTIDE SEQUENCE [LARGE SCALE GENOMIC DNA]</scope>
    <source>
        <strain evidence="18">MV-1</strain>
    </source>
</reference>